<protein>
    <submittedName>
        <fullName evidence="5">PAS domain S-box-containing protein</fullName>
    </submittedName>
</protein>
<dbReference type="Pfam" id="PF08448">
    <property type="entry name" value="PAS_4"/>
    <property type="match status" value="1"/>
</dbReference>
<feature type="region of interest" description="Disordered" evidence="2">
    <location>
        <begin position="1"/>
        <end position="24"/>
    </location>
</feature>
<reference evidence="5 6" key="1">
    <citation type="submission" date="2023-07" db="EMBL/GenBank/DDBJ databases">
        <title>Sequencing the genomes of 1000 actinobacteria strains.</title>
        <authorList>
            <person name="Klenk H.-P."/>
        </authorList>
    </citation>
    <scope>NUCLEOTIDE SEQUENCE [LARGE SCALE GENOMIC DNA]</scope>
    <source>
        <strain evidence="5 6">DSM 44109</strain>
    </source>
</reference>
<comment type="caution">
    <text evidence="5">The sequence shown here is derived from an EMBL/GenBank/DDBJ whole genome shotgun (WGS) entry which is preliminary data.</text>
</comment>
<evidence type="ECO:0000313" key="6">
    <source>
        <dbReference type="Proteomes" id="UP001230426"/>
    </source>
</evidence>
<feature type="domain" description="PAS" evidence="3">
    <location>
        <begin position="173"/>
        <end position="239"/>
    </location>
</feature>
<keyword evidence="6" id="KW-1185">Reference proteome</keyword>
<dbReference type="SUPFAM" id="SSF55781">
    <property type="entry name" value="GAF domain-like"/>
    <property type="match status" value="1"/>
</dbReference>
<dbReference type="SMART" id="SM00331">
    <property type="entry name" value="PP2C_SIG"/>
    <property type="match status" value="1"/>
</dbReference>
<feature type="domain" description="PPM-type phosphatase" evidence="4">
    <location>
        <begin position="488"/>
        <end position="704"/>
    </location>
</feature>
<dbReference type="PANTHER" id="PTHR43156">
    <property type="entry name" value="STAGE II SPORULATION PROTEIN E-RELATED"/>
    <property type="match status" value="1"/>
</dbReference>
<dbReference type="InterPro" id="IPR000014">
    <property type="entry name" value="PAS"/>
</dbReference>
<dbReference type="CDD" id="cd00130">
    <property type="entry name" value="PAS"/>
    <property type="match status" value="1"/>
</dbReference>
<dbReference type="Gene3D" id="3.30.450.40">
    <property type="match status" value="1"/>
</dbReference>
<dbReference type="PANTHER" id="PTHR43156:SF2">
    <property type="entry name" value="STAGE II SPORULATION PROTEIN E"/>
    <property type="match status" value="1"/>
</dbReference>
<dbReference type="InterPro" id="IPR001610">
    <property type="entry name" value="PAC"/>
</dbReference>
<dbReference type="Pfam" id="PF07228">
    <property type="entry name" value="SpoIIE"/>
    <property type="match status" value="1"/>
</dbReference>
<dbReference type="SUPFAM" id="SSF81606">
    <property type="entry name" value="PP2C-like"/>
    <property type="match status" value="1"/>
</dbReference>
<dbReference type="InterPro" id="IPR035965">
    <property type="entry name" value="PAS-like_dom_sf"/>
</dbReference>
<dbReference type="InterPro" id="IPR029016">
    <property type="entry name" value="GAF-like_dom_sf"/>
</dbReference>
<evidence type="ECO:0000259" key="3">
    <source>
        <dbReference type="SMART" id="SM00091"/>
    </source>
</evidence>
<dbReference type="InterPro" id="IPR001932">
    <property type="entry name" value="PPM-type_phosphatase-like_dom"/>
</dbReference>
<proteinExistence type="predicted"/>
<dbReference type="InterPro" id="IPR013656">
    <property type="entry name" value="PAS_4"/>
</dbReference>
<dbReference type="NCBIfam" id="TIGR00229">
    <property type="entry name" value="sensory_box"/>
    <property type="match status" value="1"/>
</dbReference>
<dbReference type="InterPro" id="IPR052016">
    <property type="entry name" value="Bact_Sigma-Reg"/>
</dbReference>
<dbReference type="SMART" id="SM00091">
    <property type="entry name" value="PAS"/>
    <property type="match status" value="2"/>
</dbReference>
<sequence>MRLIQGKCAGQSSTPVRTEGLAREGTMRAARQERASGLGLEVFDPAPVGVSVSSVRDHRLVYANAVYRSVFGDRSIRTLAREAFSDHVERDYYFGLLDQVLSTGEPVTVTEASVAIDYADTGPQERFFTFSLSEISLGGDERGVLLVSVEVTEQVTAARRIKALAEERGRLLQRYRKLGSVGAEMVWVTAPDGSVIEPSPGWEKVTGQSWEEFREEGWLEAVHPDDREPTVQSWSRAAREVPPLWEHVHRIRRADGTYRHFNVRAVPVLEGDTVVEWVGSCTDIEQEWQEDQRRELLDRAAAATADITRLEEMLTALAHVIVPDLADGCIIYLLPHSPDRPEHAPLLAHLVASAVRPGLPALPEHGEETFAPDNVFARTVRRRRPIHRTFPPGAPAPGVAPAEAEAWLVSAAANSVVLVPVIVDGTVAAVVAASACGGRPPLSTSDVALIGQMLDHAHDPFSNAIEYRRTQRTALAMQHSLLPEPPTVPGLQITARYRPSPAAAEVGGDWYDCFRLRDGATMLTIGDVAGHDLPAAVTMSQLRNMLRGLAVDREEPVGDILRRLDTAMETLYDDETATCVLARLETTEGGWQLSYSVAGHPPPLLVTPDGRGRLLEGAANPLLGVLRDRPRTNAVEPLPPGSTLLLYTDGLVERPGEHLDVSLDRLCRHATTLAGEPLEDFCEGLLTDLTAGGKDDIAMIAVRLPSGPLTAAGRPPV</sequence>
<accession>A0ABT9QZA4</accession>
<organism evidence="5 6">
    <name type="scientific">Streptosporangium brasiliense</name>
    <dbReference type="NCBI Taxonomy" id="47480"/>
    <lineage>
        <taxon>Bacteria</taxon>
        <taxon>Bacillati</taxon>
        <taxon>Actinomycetota</taxon>
        <taxon>Actinomycetes</taxon>
        <taxon>Streptosporangiales</taxon>
        <taxon>Streptosporangiaceae</taxon>
        <taxon>Streptosporangium</taxon>
    </lineage>
</organism>
<dbReference type="Proteomes" id="UP001230426">
    <property type="component" value="Unassembled WGS sequence"/>
</dbReference>
<evidence type="ECO:0000256" key="1">
    <source>
        <dbReference type="ARBA" id="ARBA00022801"/>
    </source>
</evidence>
<evidence type="ECO:0000256" key="2">
    <source>
        <dbReference type="SAM" id="MobiDB-lite"/>
    </source>
</evidence>
<dbReference type="SUPFAM" id="SSF55785">
    <property type="entry name" value="PYP-like sensor domain (PAS domain)"/>
    <property type="match status" value="1"/>
</dbReference>
<evidence type="ECO:0000313" key="5">
    <source>
        <dbReference type="EMBL" id="MDP9862292.1"/>
    </source>
</evidence>
<dbReference type="Gene3D" id="3.60.40.10">
    <property type="entry name" value="PPM-type phosphatase domain"/>
    <property type="match status" value="1"/>
</dbReference>
<dbReference type="SMART" id="SM00086">
    <property type="entry name" value="PAC"/>
    <property type="match status" value="1"/>
</dbReference>
<feature type="domain" description="PAS" evidence="3">
    <location>
        <begin position="37"/>
        <end position="106"/>
    </location>
</feature>
<gene>
    <name evidence="5" type="ORF">J2S55_001551</name>
</gene>
<dbReference type="Gene3D" id="3.30.450.20">
    <property type="entry name" value="PAS domain"/>
    <property type="match status" value="2"/>
</dbReference>
<evidence type="ECO:0000259" key="4">
    <source>
        <dbReference type="SMART" id="SM00331"/>
    </source>
</evidence>
<name>A0ABT9QZA4_9ACTN</name>
<dbReference type="EMBL" id="JAUSRB010000001">
    <property type="protein sequence ID" value="MDP9862292.1"/>
    <property type="molecule type" value="Genomic_DNA"/>
</dbReference>
<dbReference type="InterPro" id="IPR013655">
    <property type="entry name" value="PAS_fold_3"/>
</dbReference>
<keyword evidence="1" id="KW-0378">Hydrolase</keyword>
<dbReference type="Pfam" id="PF08447">
    <property type="entry name" value="PAS_3"/>
    <property type="match status" value="1"/>
</dbReference>
<dbReference type="InterPro" id="IPR036457">
    <property type="entry name" value="PPM-type-like_dom_sf"/>
</dbReference>